<dbReference type="SMART" id="SM00421">
    <property type="entry name" value="HTH_LUXR"/>
    <property type="match status" value="1"/>
</dbReference>
<dbReference type="InterPro" id="IPR000792">
    <property type="entry name" value="Tscrpt_reg_LuxR_C"/>
</dbReference>
<dbReference type="RefSeq" id="WP_139082564.1">
    <property type="nucleotide sequence ID" value="NZ_VDFV01000027.1"/>
</dbReference>
<dbReference type="EMBL" id="VDFV01000027">
    <property type="protein sequence ID" value="TNC67556.1"/>
    <property type="molecule type" value="Genomic_DNA"/>
</dbReference>
<proteinExistence type="predicted"/>
<dbReference type="InterPro" id="IPR036388">
    <property type="entry name" value="WH-like_DNA-bd_sf"/>
</dbReference>
<dbReference type="Gene3D" id="1.10.10.10">
    <property type="entry name" value="Winged helix-like DNA-binding domain superfamily/Winged helix DNA-binding domain"/>
    <property type="match status" value="1"/>
</dbReference>
<sequence>MQDDLSSIEDAILKAAINPAAWSSVMAAFVRSFPGCRASLLGHDMQMAQGLPAAQAGYDVACVQSYYRHFHTINPFAPAWAGLPVGRVVDSREVVPEADLLRTEFYQDWLRPQQDLRSTVGAVVARDSGRLFLFSLHIEHRVAEVMAAQVLTAAVRLQGLMRHALEVNRMTLGLRLDAEALRHGIEPSDAAVLLLGADGVILHGNRRAETMLEEGDVLRRDPAGRLRMMREVERMRMEAALRLRPGGPLSFPVGGAGHEMRVVPLRPGSLGDLRMPLLLDRSPAALVVMRPSRRDRDGTMQVMQALGLTRAEAEVALALAEGATVAEVAETRRVSVQTVRNQVKSALGKTGSRRQADLVREVITLHRL</sequence>
<reference evidence="2 3" key="1">
    <citation type="submission" date="2019-06" db="EMBL/GenBank/DDBJ databases">
        <authorList>
            <person name="Jiang L."/>
        </authorList>
    </citation>
    <scope>NUCLEOTIDE SEQUENCE [LARGE SCALE GENOMIC DNA]</scope>
    <source>
        <strain evidence="2 3">YIM 48858</strain>
    </source>
</reference>
<keyword evidence="3" id="KW-1185">Reference proteome</keyword>
<dbReference type="OrthoDB" id="4457864at2"/>
<dbReference type="InterPro" id="IPR016032">
    <property type="entry name" value="Sig_transdc_resp-reg_C-effctor"/>
</dbReference>
<evidence type="ECO:0000313" key="2">
    <source>
        <dbReference type="EMBL" id="TNC67556.1"/>
    </source>
</evidence>
<evidence type="ECO:0000313" key="3">
    <source>
        <dbReference type="Proteomes" id="UP000305709"/>
    </source>
</evidence>
<dbReference type="AlphaFoldDB" id="A0A5C4N752"/>
<dbReference type="Proteomes" id="UP000305709">
    <property type="component" value="Unassembled WGS sequence"/>
</dbReference>
<dbReference type="GO" id="GO:0003677">
    <property type="term" value="F:DNA binding"/>
    <property type="evidence" value="ECO:0007669"/>
    <property type="project" value="InterPro"/>
</dbReference>
<comment type="caution">
    <text evidence="2">The sequence shown here is derived from an EMBL/GenBank/DDBJ whole genome shotgun (WGS) entry which is preliminary data.</text>
</comment>
<evidence type="ECO:0000259" key="1">
    <source>
        <dbReference type="SMART" id="SM00421"/>
    </source>
</evidence>
<name>A0A5C4N752_9RHOB</name>
<dbReference type="GO" id="GO:0006355">
    <property type="term" value="P:regulation of DNA-templated transcription"/>
    <property type="evidence" value="ECO:0007669"/>
    <property type="project" value="InterPro"/>
</dbReference>
<protein>
    <recommendedName>
        <fullName evidence="1">HTH luxR-type domain-containing protein</fullName>
    </recommendedName>
</protein>
<organism evidence="2 3">
    <name type="scientific">Rubellimicrobium roseum</name>
    <dbReference type="NCBI Taxonomy" id="687525"/>
    <lineage>
        <taxon>Bacteria</taxon>
        <taxon>Pseudomonadati</taxon>
        <taxon>Pseudomonadota</taxon>
        <taxon>Alphaproteobacteria</taxon>
        <taxon>Rhodobacterales</taxon>
        <taxon>Roseobacteraceae</taxon>
        <taxon>Rubellimicrobium</taxon>
    </lineage>
</organism>
<gene>
    <name evidence="2" type="ORF">FHG71_15260</name>
</gene>
<accession>A0A5C4N752</accession>
<feature type="domain" description="HTH luxR-type" evidence="1">
    <location>
        <begin position="305"/>
        <end position="362"/>
    </location>
</feature>
<dbReference type="SUPFAM" id="SSF46894">
    <property type="entry name" value="C-terminal effector domain of the bipartite response regulators"/>
    <property type="match status" value="1"/>
</dbReference>